<dbReference type="AlphaFoldDB" id="A0A7H2Q4B6"/>
<organism evidence="1 2">
    <name type="scientific">Acinetobacter seifertii</name>
    <dbReference type="NCBI Taxonomy" id="1530123"/>
    <lineage>
        <taxon>Bacteria</taxon>
        <taxon>Pseudomonadati</taxon>
        <taxon>Pseudomonadota</taxon>
        <taxon>Gammaproteobacteria</taxon>
        <taxon>Moraxellales</taxon>
        <taxon>Moraxellaceae</taxon>
        <taxon>Acinetobacter</taxon>
        <taxon>Acinetobacter calcoaceticus/baumannii complex</taxon>
    </lineage>
</organism>
<evidence type="ECO:0000313" key="1">
    <source>
        <dbReference type="EMBL" id="QNX09949.1"/>
    </source>
</evidence>
<dbReference type="EMBL" id="CP061565">
    <property type="protein sequence ID" value="QNX09949.1"/>
    <property type="molecule type" value="Genomic_DNA"/>
</dbReference>
<evidence type="ECO:0000313" key="2">
    <source>
        <dbReference type="Proteomes" id="UP000516745"/>
    </source>
</evidence>
<name>A0A7H2Q4B6_9GAMM</name>
<protein>
    <recommendedName>
        <fullName evidence="3">Fels-1 Prophage Protein-like family protein</fullName>
    </recommendedName>
</protein>
<accession>A0A7H2Q4B6</accession>
<evidence type="ECO:0008006" key="3">
    <source>
        <dbReference type="Google" id="ProtNLM"/>
    </source>
</evidence>
<reference evidence="1 2" key="2">
    <citation type="submission" date="2020-09" db="EMBL/GenBank/DDBJ databases">
        <authorList>
            <person name="Chen F.-J."/>
            <person name="Lee Y.-T."/>
        </authorList>
    </citation>
    <scope>NUCLEOTIDE SEQUENCE [LARGE SCALE GENOMIC DNA]</scope>
    <source>
        <strain evidence="1 2">AS72</strain>
    </source>
</reference>
<dbReference type="InterPro" id="IPR008617">
    <property type="entry name" value="Uncharacterised_YcgJ"/>
</dbReference>
<sequence>MKISKILLSIIGCSCFMLSSVAMAKNNSGVFSPQKGVICDKYICADKKGISKKLTTKYLGAYKANKAFSQGDFDTSAFTLSNGVFCDTKTKLCHVDRYFENGHRSKIDRNTTDKLFKNK</sequence>
<dbReference type="Proteomes" id="UP000516745">
    <property type="component" value="Chromosome"/>
</dbReference>
<dbReference type="Pfam" id="PF05666">
    <property type="entry name" value="YcgJ"/>
    <property type="match status" value="1"/>
</dbReference>
<gene>
    <name evidence="1" type="ORF">IC795_07470</name>
</gene>
<reference evidence="2" key="1">
    <citation type="submission" date="2020-09" db="EMBL/GenBank/DDBJ databases">
        <title>Clinical and molecular characterization of Acinetobacter seifertii in Taiwan.</title>
        <authorList>
            <person name="Li L.-H."/>
            <person name="Yang Y.-S."/>
            <person name="Sun J.-R."/>
            <person name="Huang T.-W."/>
            <person name="Huang W.-C."/>
            <person name="Wang Y.-C."/>
            <person name="Kuo T.-H."/>
            <person name="Kuo S.-C."/>
            <person name="Chen T.-L."/>
        </authorList>
    </citation>
    <scope>NUCLEOTIDE SEQUENCE [LARGE SCALE GENOMIC DNA]</scope>
    <source>
        <strain evidence="2">AS72</strain>
    </source>
</reference>
<proteinExistence type="predicted"/>